<feature type="chain" id="PRO_5015717775" description="Cytochrome c domain-containing protein" evidence="7">
    <location>
        <begin position="22"/>
        <end position="111"/>
    </location>
</feature>
<feature type="binding site" description="covalent" evidence="6">
    <location>
        <position position="37"/>
    </location>
    <ligand>
        <name>heme c</name>
        <dbReference type="ChEBI" id="CHEBI:61717"/>
    </ligand>
</feature>
<comment type="caution">
    <text evidence="9">The sequence shown here is derived from an EMBL/GenBank/DDBJ whole genome shotgun (WGS) entry which is preliminary data.</text>
</comment>
<evidence type="ECO:0000256" key="1">
    <source>
        <dbReference type="ARBA" id="ARBA00022448"/>
    </source>
</evidence>
<evidence type="ECO:0000256" key="6">
    <source>
        <dbReference type="PIRSR" id="PIRSR602324-1"/>
    </source>
</evidence>
<evidence type="ECO:0000313" key="9">
    <source>
        <dbReference type="EMBL" id="PRD64186.1"/>
    </source>
</evidence>
<keyword evidence="7" id="KW-0732">Signal</keyword>
<feature type="domain" description="Cytochrome c" evidence="8">
    <location>
        <begin position="19"/>
        <end position="111"/>
    </location>
</feature>
<protein>
    <recommendedName>
        <fullName evidence="8">Cytochrome c domain-containing protein</fullName>
    </recommendedName>
</protein>
<organism evidence="9 10">
    <name type="scientific">Malikia granosa</name>
    <dbReference type="NCBI Taxonomy" id="263067"/>
    <lineage>
        <taxon>Bacteria</taxon>
        <taxon>Pseudomonadati</taxon>
        <taxon>Pseudomonadota</taxon>
        <taxon>Betaproteobacteria</taxon>
        <taxon>Burkholderiales</taxon>
        <taxon>Comamonadaceae</taxon>
        <taxon>Malikia</taxon>
    </lineage>
</organism>
<dbReference type="InterPro" id="IPR002324">
    <property type="entry name" value="Cyt_c_ID"/>
</dbReference>
<feature type="binding site" description="covalent" evidence="6">
    <location>
        <position position="87"/>
    </location>
    <ligand>
        <name>heme c</name>
        <dbReference type="ChEBI" id="CHEBI:61717"/>
    </ligand>
</feature>
<dbReference type="InterPro" id="IPR036909">
    <property type="entry name" value="Cyt_c-like_dom_sf"/>
</dbReference>
<dbReference type="InterPro" id="IPR009056">
    <property type="entry name" value="Cyt_c-like_dom"/>
</dbReference>
<dbReference type="EMBL" id="PVLQ01000085">
    <property type="protein sequence ID" value="PRD64186.1"/>
    <property type="molecule type" value="Genomic_DNA"/>
</dbReference>
<comment type="PTM">
    <text evidence="6">Binds 1 heme c group covalently per subunit.</text>
</comment>
<evidence type="ECO:0000259" key="8">
    <source>
        <dbReference type="PROSITE" id="PS51007"/>
    </source>
</evidence>
<dbReference type="AlphaFoldDB" id="A0A2S9K164"/>
<keyword evidence="1" id="KW-0813">Transport</keyword>
<dbReference type="OrthoDB" id="9814063at2"/>
<dbReference type="Proteomes" id="UP000238589">
    <property type="component" value="Unassembled WGS sequence"/>
</dbReference>
<reference evidence="9 10" key="1">
    <citation type="submission" date="2018-03" db="EMBL/GenBank/DDBJ databases">
        <title>Comparative genomics illustrates the genes involved in a hyperalkaliphilic mechanisms of Serpentinomonas isolated from highly-alkaline calcium-rich serpentinized springs.</title>
        <authorList>
            <person name="Suzuki S."/>
            <person name="Ishii S."/>
            <person name="Walworth N."/>
            <person name="Bird L."/>
            <person name="Kuenen J.G."/>
            <person name="Nealson K.H."/>
        </authorList>
    </citation>
    <scope>NUCLEOTIDE SEQUENCE [LARGE SCALE GENOMIC DNA]</scope>
    <source>
        <strain evidence="9 10">P1</strain>
    </source>
</reference>
<dbReference type="GO" id="GO:0020037">
    <property type="term" value="F:heme binding"/>
    <property type="evidence" value="ECO:0007669"/>
    <property type="project" value="InterPro"/>
</dbReference>
<accession>A0A2S9K164</accession>
<dbReference type="Gene3D" id="1.10.760.10">
    <property type="entry name" value="Cytochrome c-like domain"/>
    <property type="match status" value="1"/>
</dbReference>
<evidence type="ECO:0000256" key="7">
    <source>
        <dbReference type="SAM" id="SignalP"/>
    </source>
</evidence>
<evidence type="ECO:0000256" key="4">
    <source>
        <dbReference type="ARBA" id="ARBA00022982"/>
    </source>
</evidence>
<evidence type="ECO:0000256" key="5">
    <source>
        <dbReference type="ARBA" id="ARBA00023004"/>
    </source>
</evidence>
<dbReference type="GO" id="GO:0009055">
    <property type="term" value="F:electron transfer activity"/>
    <property type="evidence" value="ECO:0007669"/>
    <property type="project" value="InterPro"/>
</dbReference>
<keyword evidence="3 6" id="KW-0479">Metal-binding</keyword>
<evidence type="ECO:0000256" key="3">
    <source>
        <dbReference type="ARBA" id="ARBA00022723"/>
    </source>
</evidence>
<dbReference type="Pfam" id="PF00034">
    <property type="entry name" value="Cytochrom_C"/>
    <property type="match status" value="1"/>
</dbReference>
<keyword evidence="5 6" id="KW-0408">Iron</keyword>
<name>A0A2S9K164_9BURK</name>
<dbReference type="RefSeq" id="WP_105749491.1">
    <property type="nucleotide sequence ID" value="NZ_PVLQ01000085.1"/>
</dbReference>
<dbReference type="PRINTS" id="PR00606">
    <property type="entry name" value="CYTCHROMECID"/>
</dbReference>
<dbReference type="GO" id="GO:0005506">
    <property type="term" value="F:iron ion binding"/>
    <property type="evidence" value="ECO:0007669"/>
    <property type="project" value="InterPro"/>
</dbReference>
<proteinExistence type="predicted"/>
<dbReference type="SUPFAM" id="SSF46626">
    <property type="entry name" value="Cytochrome c"/>
    <property type="match status" value="1"/>
</dbReference>
<feature type="signal peptide" evidence="7">
    <location>
        <begin position="1"/>
        <end position="21"/>
    </location>
</feature>
<keyword evidence="4" id="KW-0249">Electron transport</keyword>
<sequence>MKKTPIAALVLASAALAPALAAEIPDLAQAKQCLGCHSVDRDALAPSLRNIGTKYRKVRQAESIMVEIITKGSPLLADGKHWGAMKMPGAGTRVPVSEAEARQLADWILAL</sequence>
<dbReference type="PROSITE" id="PS51007">
    <property type="entry name" value="CYTC"/>
    <property type="match status" value="1"/>
</dbReference>
<keyword evidence="10" id="KW-1185">Reference proteome</keyword>
<keyword evidence="2 6" id="KW-0349">Heme</keyword>
<evidence type="ECO:0000313" key="10">
    <source>
        <dbReference type="Proteomes" id="UP000238589"/>
    </source>
</evidence>
<gene>
    <name evidence="9" type="ORF">C6P64_15725</name>
</gene>
<evidence type="ECO:0000256" key="2">
    <source>
        <dbReference type="ARBA" id="ARBA00022617"/>
    </source>
</evidence>
<feature type="binding site" description="covalent" evidence="6">
    <location>
        <position position="33"/>
    </location>
    <ligand>
        <name>heme c</name>
        <dbReference type="ChEBI" id="CHEBI:61717"/>
    </ligand>
</feature>